<evidence type="ECO:0000259" key="3">
    <source>
        <dbReference type="PROSITE" id="PS50033"/>
    </source>
</evidence>
<feature type="non-terminal residue" evidence="4">
    <location>
        <position position="1"/>
    </location>
</feature>
<dbReference type="STRING" id="157652.A0A371EFX0"/>
<proteinExistence type="predicted"/>
<dbReference type="InterPro" id="IPR050730">
    <property type="entry name" value="UBX_domain-protein"/>
</dbReference>
<organism evidence="4 5">
    <name type="scientific">Mucuna pruriens</name>
    <name type="common">Velvet bean</name>
    <name type="synonym">Dolichos pruriens</name>
    <dbReference type="NCBI Taxonomy" id="157652"/>
    <lineage>
        <taxon>Eukaryota</taxon>
        <taxon>Viridiplantae</taxon>
        <taxon>Streptophyta</taxon>
        <taxon>Embryophyta</taxon>
        <taxon>Tracheophyta</taxon>
        <taxon>Spermatophyta</taxon>
        <taxon>Magnoliopsida</taxon>
        <taxon>eudicotyledons</taxon>
        <taxon>Gunneridae</taxon>
        <taxon>Pentapetalae</taxon>
        <taxon>rosids</taxon>
        <taxon>fabids</taxon>
        <taxon>Fabales</taxon>
        <taxon>Fabaceae</taxon>
        <taxon>Papilionoideae</taxon>
        <taxon>50 kb inversion clade</taxon>
        <taxon>NPAAA clade</taxon>
        <taxon>indigoferoid/millettioid clade</taxon>
        <taxon>Phaseoleae</taxon>
        <taxon>Mucuna</taxon>
    </lineage>
</organism>
<dbReference type="Pfam" id="PF00789">
    <property type="entry name" value="UBX"/>
    <property type="match status" value="1"/>
</dbReference>
<accession>A0A371EFX0</accession>
<dbReference type="PANTHER" id="PTHR23322">
    <property type="entry name" value="FAS-ASSOCIATED PROTEIN"/>
    <property type="match status" value="1"/>
</dbReference>
<dbReference type="InterPro" id="IPR003903">
    <property type="entry name" value="UIM_dom"/>
</dbReference>
<feature type="region of interest" description="Disordered" evidence="2">
    <location>
        <begin position="216"/>
        <end position="250"/>
    </location>
</feature>
<dbReference type="AlphaFoldDB" id="A0A371EFX0"/>
<keyword evidence="5" id="KW-1185">Reference proteome</keyword>
<evidence type="ECO:0000313" key="4">
    <source>
        <dbReference type="EMBL" id="RDX64931.1"/>
    </source>
</evidence>
<evidence type="ECO:0000313" key="5">
    <source>
        <dbReference type="Proteomes" id="UP000257109"/>
    </source>
</evidence>
<feature type="compositionally biased region" description="Basic and acidic residues" evidence="2">
    <location>
        <begin position="172"/>
        <end position="184"/>
    </location>
</feature>
<dbReference type="SUPFAM" id="SSF54236">
    <property type="entry name" value="Ubiquitin-like"/>
    <property type="match status" value="1"/>
</dbReference>
<feature type="compositionally biased region" description="Basic and acidic residues" evidence="2">
    <location>
        <begin position="225"/>
        <end position="250"/>
    </location>
</feature>
<feature type="domain" description="UBX" evidence="3">
    <location>
        <begin position="281"/>
        <end position="356"/>
    </location>
</feature>
<dbReference type="SMART" id="SM00166">
    <property type="entry name" value="UBX"/>
    <property type="match status" value="1"/>
</dbReference>
<evidence type="ECO:0000256" key="1">
    <source>
        <dbReference type="ARBA" id="ARBA00022786"/>
    </source>
</evidence>
<dbReference type="GO" id="GO:0043130">
    <property type="term" value="F:ubiquitin binding"/>
    <property type="evidence" value="ECO:0007669"/>
    <property type="project" value="TreeGrafter"/>
</dbReference>
<dbReference type="OrthoDB" id="1920064at2759"/>
<feature type="region of interest" description="Disordered" evidence="2">
    <location>
        <begin position="172"/>
        <end position="198"/>
    </location>
</feature>
<evidence type="ECO:0000256" key="2">
    <source>
        <dbReference type="SAM" id="MobiDB-lite"/>
    </source>
</evidence>
<sequence>EYGGNLNEAINAHFLEGDRHILSGQGQNLAASPQYNNSGASNQNLGILPFLNAARRFRPSLLLDPNYRRELRDLYNGNVATAFTSRPPPLTSHPAQVREVPVGINSAFRPHYQSGLSTTGADATGDLSSHGLGIRGTDGYWNENTLARSNASHVSDAEIEEAMLQAAIEASKMERRGGSSREQFDVLNDSSDGGLPQSHFQQEDVDLAHAISLSLEDAENPVSPRADKQKELKSLNKVDSHSSKEEESCKKMLEKEESGEMLDKKEVRLCKEPLLYVQIISIVVRMPDGRRLEQRFDIADKVQVLFDFVDIVGFVGQQRPGTYRLVKSYPRRAYSINDCSSTLSEVGLSNDSETLFLEFI</sequence>
<dbReference type="EMBL" id="QJKJ01014151">
    <property type="protein sequence ID" value="RDX64931.1"/>
    <property type="molecule type" value="Genomic_DNA"/>
</dbReference>
<dbReference type="PROSITE" id="PS50033">
    <property type="entry name" value="UBX"/>
    <property type="match status" value="1"/>
</dbReference>
<protein>
    <submittedName>
        <fullName evidence="4">Plant UBX domain-containing protein 8</fullName>
    </submittedName>
</protein>
<dbReference type="PROSITE" id="PS50330">
    <property type="entry name" value="UIM"/>
    <property type="match status" value="1"/>
</dbReference>
<comment type="caution">
    <text evidence="4">The sequence shown here is derived from an EMBL/GenBank/DDBJ whole genome shotgun (WGS) entry which is preliminary data.</text>
</comment>
<dbReference type="InterPro" id="IPR029071">
    <property type="entry name" value="Ubiquitin-like_domsf"/>
</dbReference>
<dbReference type="CDD" id="cd01767">
    <property type="entry name" value="UBX"/>
    <property type="match status" value="1"/>
</dbReference>
<dbReference type="InterPro" id="IPR001012">
    <property type="entry name" value="UBX_dom"/>
</dbReference>
<dbReference type="Gene3D" id="3.10.20.90">
    <property type="entry name" value="Phosphatidylinositol 3-kinase Catalytic Subunit, Chain A, domain 1"/>
    <property type="match status" value="1"/>
</dbReference>
<dbReference type="Proteomes" id="UP000257109">
    <property type="component" value="Unassembled WGS sequence"/>
</dbReference>
<gene>
    <name evidence="4" type="primary">PUX8</name>
    <name evidence="4" type="ORF">CR513_56453</name>
</gene>
<name>A0A371EFX0_MUCPR</name>
<reference evidence="4" key="1">
    <citation type="submission" date="2018-05" db="EMBL/GenBank/DDBJ databases">
        <title>Draft genome of Mucuna pruriens seed.</title>
        <authorList>
            <person name="Nnadi N.E."/>
            <person name="Vos R."/>
            <person name="Hasami M.H."/>
            <person name="Devisetty U.K."/>
            <person name="Aguiy J.C."/>
        </authorList>
    </citation>
    <scope>NUCLEOTIDE SEQUENCE [LARGE SCALE GENOMIC DNA]</scope>
    <source>
        <strain evidence="4">JCA_2017</strain>
    </source>
</reference>
<dbReference type="PANTHER" id="PTHR23322:SF55">
    <property type="entry name" value="PLANT UBX DOMAIN-CONTAINING PROTEIN 9"/>
    <property type="match status" value="1"/>
</dbReference>
<dbReference type="SMART" id="SM00726">
    <property type="entry name" value="UIM"/>
    <property type="match status" value="2"/>
</dbReference>
<keyword evidence="1" id="KW-0833">Ubl conjugation pathway</keyword>